<protein>
    <submittedName>
        <fullName evidence="1">Uncharacterized protein</fullName>
    </submittedName>
</protein>
<sequence length="107" mass="12007">MNRWSDACVVASDHALHTFDGRQLAPLEPRLRRTPNPFQVQGFGGALLYCDYKQGIHRYDGTDWTPVPIPPELEPSPLALARDFSSSAMFLPASSRDQVTRPDRDLP</sequence>
<accession>A0A4Q2R4Z7</accession>
<dbReference type="EMBL" id="QYBC01000033">
    <property type="protein sequence ID" value="RYB01605.1"/>
    <property type="molecule type" value="Genomic_DNA"/>
</dbReference>
<gene>
    <name evidence="1" type="ORF">D3272_25115</name>
</gene>
<keyword evidence="2" id="KW-1185">Reference proteome</keyword>
<dbReference type="AlphaFoldDB" id="A0A4Q2R4Z7"/>
<reference evidence="1 2" key="1">
    <citation type="submission" date="2018-09" db="EMBL/GenBank/DDBJ databases">
        <authorList>
            <person name="Grouzdev D.S."/>
            <person name="Krutkina M.S."/>
        </authorList>
    </citation>
    <scope>NUCLEOTIDE SEQUENCE [LARGE SCALE GENOMIC DNA]</scope>
    <source>
        <strain evidence="1 2">RmlP001</strain>
    </source>
</reference>
<dbReference type="Proteomes" id="UP000289411">
    <property type="component" value="Unassembled WGS sequence"/>
</dbReference>
<evidence type="ECO:0000313" key="1">
    <source>
        <dbReference type="EMBL" id="RYB01605.1"/>
    </source>
</evidence>
<organism evidence="1 2">
    <name type="scientific">Lichenibacterium ramalinae</name>
    <dbReference type="NCBI Taxonomy" id="2316527"/>
    <lineage>
        <taxon>Bacteria</taxon>
        <taxon>Pseudomonadati</taxon>
        <taxon>Pseudomonadota</taxon>
        <taxon>Alphaproteobacteria</taxon>
        <taxon>Hyphomicrobiales</taxon>
        <taxon>Lichenihabitantaceae</taxon>
        <taxon>Lichenibacterium</taxon>
    </lineage>
</organism>
<proteinExistence type="predicted"/>
<evidence type="ECO:0000313" key="2">
    <source>
        <dbReference type="Proteomes" id="UP000289411"/>
    </source>
</evidence>
<name>A0A4Q2R4Z7_9HYPH</name>
<comment type="caution">
    <text evidence="1">The sequence shown here is derived from an EMBL/GenBank/DDBJ whole genome shotgun (WGS) entry which is preliminary data.</text>
</comment>
<reference evidence="1 2" key="2">
    <citation type="submission" date="2019-02" db="EMBL/GenBank/DDBJ databases">
        <title>'Lichenibacterium ramalinii' gen. nov. sp. nov., 'Lichenibacterium minor' gen. nov. sp. nov.</title>
        <authorList>
            <person name="Pankratov T."/>
        </authorList>
    </citation>
    <scope>NUCLEOTIDE SEQUENCE [LARGE SCALE GENOMIC DNA]</scope>
    <source>
        <strain evidence="1 2">RmlP001</strain>
    </source>
</reference>